<dbReference type="EMBL" id="GBXM01056852">
    <property type="protein sequence ID" value="JAH51725.1"/>
    <property type="molecule type" value="Transcribed_RNA"/>
</dbReference>
<organism evidence="1">
    <name type="scientific">Anguilla anguilla</name>
    <name type="common">European freshwater eel</name>
    <name type="synonym">Muraena anguilla</name>
    <dbReference type="NCBI Taxonomy" id="7936"/>
    <lineage>
        <taxon>Eukaryota</taxon>
        <taxon>Metazoa</taxon>
        <taxon>Chordata</taxon>
        <taxon>Craniata</taxon>
        <taxon>Vertebrata</taxon>
        <taxon>Euteleostomi</taxon>
        <taxon>Actinopterygii</taxon>
        <taxon>Neopterygii</taxon>
        <taxon>Teleostei</taxon>
        <taxon>Anguilliformes</taxon>
        <taxon>Anguillidae</taxon>
        <taxon>Anguilla</taxon>
    </lineage>
</organism>
<proteinExistence type="predicted"/>
<protein>
    <submittedName>
        <fullName evidence="1">Uncharacterized protein</fullName>
    </submittedName>
</protein>
<name>A0A0E9TFQ3_ANGAN</name>
<evidence type="ECO:0000313" key="1">
    <source>
        <dbReference type="EMBL" id="JAH51725.1"/>
    </source>
</evidence>
<sequence>MPAKLGIIFVNFFGGLDLMDQFRGTPAPFITYKRPQRQEGQQCHWGTAKCSK</sequence>
<dbReference type="AlphaFoldDB" id="A0A0E9TFQ3"/>
<accession>A0A0E9TFQ3</accession>
<reference evidence="1" key="1">
    <citation type="submission" date="2014-11" db="EMBL/GenBank/DDBJ databases">
        <authorList>
            <person name="Amaro Gonzalez C."/>
        </authorList>
    </citation>
    <scope>NUCLEOTIDE SEQUENCE</scope>
</reference>
<reference evidence="1" key="2">
    <citation type="journal article" date="2015" name="Fish Shellfish Immunol.">
        <title>Early steps in the European eel (Anguilla anguilla)-Vibrio vulnificus interaction in the gills: Role of the RtxA13 toxin.</title>
        <authorList>
            <person name="Callol A."/>
            <person name="Pajuelo D."/>
            <person name="Ebbesson L."/>
            <person name="Teles M."/>
            <person name="MacKenzie S."/>
            <person name="Amaro C."/>
        </authorList>
    </citation>
    <scope>NUCLEOTIDE SEQUENCE</scope>
</reference>